<protein>
    <submittedName>
        <fullName evidence="3">Uncharacterized protein</fullName>
    </submittedName>
</protein>
<dbReference type="Proteomes" id="UP000244855">
    <property type="component" value="Unassembled WGS sequence"/>
</dbReference>
<evidence type="ECO:0000256" key="2">
    <source>
        <dbReference type="SAM" id="SignalP"/>
    </source>
</evidence>
<proteinExistence type="predicted"/>
<evidence type="ECO:0000313" key="4">
    <source>
        <dbReference type="Proteomes" id="UP000244855"/>
    </source>
</evidence>
<keyword evidence="2" id="KW-0732">Signal</keyword>
<gene>
    <name evidence="3" type="ORF">DM02DRAFT_625512</name>
</gene>
<feature type="compositionally biased region" description="Basic and acidic residues" evidence="1">
    <location>
        <begin position="65"/>
        <end position="95"/>
    </location>
</feature>
<keyword evidence="4" id="KW-1185">Reference proteome</keyword>
<feature type="compositionally biased region" description="Low complexity" evidence="1">
    <location>
        <begin position="108"/>
        <end position="122"/>
    </location>
</feature>
<organism evidence="3 4">
    <name type="scientific">Periconia macrospinosa</name>
    <dbReference type="NCBI Taxonomy" id="97972"/>
    <lineage>
        <taxon>Eukaryota</taxon>
        <taxon>Fungi</taxon>
        <taxon>Dikarya</taxon>
        <taxon>Ascomycota</taxon>
        <taxon>Pezizomycotina</taxon>
        <taxon>Dothideomycetes</taxon>
        <taxon>Pleosporomycetidae</taxon>
        <taxon>Pleosporales</taxon>
        <taxon>Massarineae</taxon>
        <taxon>Periconiaceae</taxon>
        <taxon>Periconia</taxon>
    </lineage>
</organism>
<sequence>MGMLAVMLMLSLAAAVEAEAMEAMEATKRRRCAAAGRGETVASAVQPPTPSYSPTVQGSKPGGRGIERIEQNRAGHERRLCRQRRAERGEGKEAPAAEATRSHSPLRSSALASCISSLAEAEQSPDESMPTTRPQPLTAPHQTASPSEEPHVRHQFQASVVNHVTNWSYQPDAMLCCILNGTMQPEQNSFGTPHPCTLTCSLRHTAAVCCICDNAAGWMYQPAPVPVPVPPFPLAFAATMYLFSQLHTLYRQAPKLLRPDCGTLPTDVRVNVADLSHRPQPEK</sequence>
<evidence type="ECO:0000313" key="3">
    <source>
        <dbReference type="EMBL" id="PVI03808.1"/>
    </source>
</evidence>
<feature type="compositionally biased region" description="Polar residues" evidence="1">
    <location>
        <begin position="129"/>
        <end position="146"/>
    </location>
</feature>
<reference evidence="3 4" key="1">
    <citation type="journal article" date="2018" name="Sci. Rep.">
        <title>Comparative genomics provides insights into the lifestyle and reveals functional heterogeneity of dark septate endophytic fungi.</title>
        <authorList>
            <person name="Knapp D.G."/>
            <person name="Nemeth J.B."/>
            <person name="Barry K."/>
            <person name="Hainaut M."/>
            <person name="Henrissat B."/>
            <person name="Johnson J."/>
            <person name="Kuo A."/>
            <person name="Lim J.H.P."/>
            <person name="Lipzen A."/>
            <person name="Nolan M."/>
            <person name="Ohm R.A."/>
            <person name="Tamas L."/>
            <person name="Grigoriev I.V."/>
            <person name="Spatafora J.W."/>
            <person name="Nagy L.G."/>
            <person name="Kovacs G.M."/>
        </authorList>
    </citation>
    <scope>NUCLEOTIDE SEQUENCE [LARGE SCALE GENOMIC DNA]</scope>
    <source>
        <strain evidence="3 4">DSE2036</strain>
    </source>
</reference>
<feature type="chain" id="PRO_5016020168" evidence="2">
    <location>
        <begin position="19"/>
        <end position="283"/>
    </location>
</feature>
<evidence type="ECO:0000256" key="1">
    <source>
        <dbReference type="SAM" id="MobiDB-lite"/>
    </source>
</evidence>
<name>A0A2V1DZS2_9PLEO</name>
<dbReference type="AlphaFoldDB" id="A0A2V1DZS2"/>
<dbReference type="EMBL" id="KZ805327">
    <property type="protein sequence ID" value="PVI03808.1"/>
    <property type="molecule type" value="Genomic_DNA"/>
</dbReference>
<feature type="signal peptide" evidence="2">
    <location>
        <begin position="1"/>
        <end position="18"/>
    </location>
</feature>
<accession>A0A2V1DZS2</accession>
<feature type="region of interest" description="Disordered" evidence="1">
    <location>
        <begin position="37"/>
        <end position="152"/>
    </location>
</feature>